<reference evidence="2" key="2">
    <citation type="journal article" date="2024" name="Plant">
        <title>Genomic evolution and insights into agronomic trait innovations of Sesamum species.</title>
        <authorList>
            <person name="Miao H."/>
            <person name="Wang L."/>
            <person name="Qu L."/>
            <person name="Liu H."/>
            <person name="Sun Y."/>
            <person name="Le M."/>
            <person name="Wang Q."/>
            <person name="Wei S."/>
            <person name="Zheng Y."/>
            <person name="Lin W."/>
            <person name="Duan Y."/>
            <person name="Cao H."/>
            <person name="Xiong S."/>
            <person name="Wang X."/>
            <person name="Wei L."/>
            <person name="Li C."/>
            <person name="Ma Q."/>
            <person name="Ju M."/>
            <person name="Zhao R."/>
            <person name="Li G."/>
            <person name="Mu C."/>
            <person name="Tian Q."/>
            <person name="Mei H."/>
            <person name="Zhang T."/>
            <person name="Gao T."/>
            <person name="Zhang H."/>
        </authorList>
    </citation>
    <scope>NUCLEOTIDE SEQUENCE</scope>
    <source>
        <strain evidence="2">G02</strain>
    </source>
</reference>
<name>A0AAW2U7W7_SESRA</name>
<evidence type="ECO:0000313" key="2">
    <source>
        <dbReference type="EMBL" id="KAL0413069.1"/>
    </source>
</evidence>
<feature type="region of interest" description="Disordered" evidence="1">
    <location>
        <begin position="20"/>
        <end position="59"/>
    </location>
</feature>
<gene>
    <name evidence="2" type="ORF">Sradi_1508600</name>
</gene>
<evidence type="ECO:0000256" key="1">
    <source>
        <dbReference type="SAM" id="MobiDB-lite"/>
    </source>
</evidence>
<dbReference type="AlphaFoldDB" id="A0AAW2U7W7"/>
<dbReference type="EMBL" id="JACGWJ010000006">
    <property type="protein sequence ID" value="KAL0413069.1"/>
    <property type="molecule type" value="Genomic_DNA"/>
</dbReference>
<accession>A0AAW2U7W7</accession>
<proteinExistence type="predicted"/>
<sequence length="98" mass="10779">MTLLRSSNSSSDFELGLSSFSSARPSGMAIRGPSITVGTSSNRTDPDLANPVNSPNNSEEARIDASFHIRYSLKVKDIPKIRRNYHISRDYAIHIPST</sequence>
<reference evidence="2" key="1">
    <citation type="submission" date="2020-06" db="EMBL/GenBank/DDBJ databases">
        <authorList>
            <person name="Li T."/>
            <person name="Hu X."/>
            <person name="Zhang T."/>
            <person name="Song X."/>
            <person name="Zhang H."/>
            <person name="Dai N."/>
            <person name="Sheng W."/>
            <person name="Hou X."/>
            <person name="Wei L."/>
        </authorList>
    </citation>
    <scope>NUCLEOTIDE SEQUENCE</scope>
    <source>
        <strain evidence="2">G02</strain>
        <tissue evidence="2">Leaf</tissue>
    </source>
</reference>
<organism evidence="2">
    <name type="scientific">Sesamum radiatum</name>
    <name type="common">Black benniseed</name>
    <dbReference type="NCBI Taxonomy" id="300843"/>
    <lineage>
        <taxon>Eukaryota</taxon>
        <taxon>Viridiplantae</taxon>
        <taxon>Streptophyta</taxon>
        <taxon>Embryophyta</taxon>
        <taxon>Tracheophyta</taxon>
        <taxon>Spermatophyta</taxon>
        <taxon>Magnoliopsida</taxon>
        <taxon>eudicotyledons</taxon>
        <taxon>Gunneridae</taxon>
        <taxon>Pentapetalae</taxon>
        <taxon>asterids</taxon>
        <taxon>lamiids</taxon>
        <taxon>Lamiales</taxon>
        <taxon>Pedaliaceae</taxon>
        <taxon>Sesamum</taxon>
    </lineage>
</organism>
<protein>
    <submittedName>
        <fullName evidence="2">Uncharacterized protein</fullName>
    </submittedName>
</protein>
<comment type="caution">
    <text evidence="2">The sequence shown here is derived from an EMBL/GenBank/DDBJ whole genome shotgun (WGS) entry which is preliminary data.</text>
</comment>